<accession>A0A0D2JJR1</accession>
<proteinExistence type="inferred from homology"/>
<dbReference type="InterPro" id="IPR016160">
    <property type="entry name" value="Ald_DH_CS_CYS"/>
</dbReference>
<dbReference type="Proteomes" id="UP000053411">
    <property type="component" value="Unassembled WGS sequence"/>
</dbReference>
<dbReference type="Gene3D" id="3.40.309.10">
    <property type="entry name" value="Aldehyde Dehydrogenase, Chain A, domain 2"/>
    <property type="match status" value="1"/>
</dbReference>
<dbReference type="OrthoDB" id="310895at2759"/>
<dbReference type="FunFam" id="3.40.605.10:FF:000007">
    <property type="entry name" value="NAD/NADP-dependent betaine aldehyde dehydrogenase"/>
    <property type="match status" value="1"/>
</dbReference>
<evidence type="ECO:0000256" key="3">
    <source>
        <dbReference type="ARBA" id="ARBA00024226"/>
    </source>
</evidence>
<dbReference type="PROSITE" id="PS00070">
    <property type="entry name" value="ALDEHYDE_DEHYDR_CYS"/>
    <property type="match status" value="1"/>
</dbReference>
<comment type="catalytic activity">
    <reaction evidence="4">
        <text>an aldehyde + NAD(+) + H2O = a carboxylate + NADH + 2 H(+)</text>
        <dbReference type="Rhea" id="RHEA:16185"/>
        <dbReference type="ChEBI" id="CHEBI:15377"/>
        <dbReference type="ChEBI" id="CHEBI:15378"/>
        <dbReference type="ChEBI" id="CHEBI:17478"/>
        <dbReference type="ChEBI" id="CHEBI:29067"/>
        <dbReference type="ChEBI" id="CHEBI:57540"/>
        <dbReference type="ChEBI" id="CHEBI:57945"/>
        <dbReference type="EC" id="1.2.1.3"/>
    </reaction>
</comment>
<dbReference type="InterPro" id="IPR015590">
    <property type="entry name" value="Aldehyde_DH_dom"/>
</dbReference>
<comment type="similarity">
    <text evidence="1 6">Belongs to the aldehyde dehydrogenase family.</text>
</comment>
<evidence type="ECO:0000259" key="8">
    <source>
        <dbReference type="Pfam" id="PF00171"/>
    </source>
</evidence>
<dbReference type="STRING" id="1442371.A0A0D2JJR1"/>
<evidence type="ECO:0000313" key="9">
    <source>
        <dbReference type="EMBL" id="KIX93407.1"/>
    </source>
</evidence>
<dbReference type="InterPro" id="IPR016161">
    <property type="entry name" value="Ald_DH/histidinol_DH"/>
</dbReference>
<dbReference type="Pfam" id="PF00171">
    <property type="entry name" value="Aldedh"/>
    <property type="match status" value="1"/>
</dbReference>
<evidence type="ECO:0000313" key="10">
    <source>
        <dbReference type="Proteomes" id="UP000053411"/>
    </source>
</evidence>
<dbReference type="FunFam" id="3.40.309.10:FF:000012">
    <property type="entry name" value="Betaine aldehyde dehydrogenase"/>
    <property type="match status" value="1"/>
</dbReference>
<dbReference type="EC" id="1.2.1.3" evidence="3"/>
<dbReference type="VEuPathDB" id="FungiDB:Z520_10826"/>
<dbReference type="EMBL" id="KN848094">
    <property type="protein sequence ID" value="KIX93407.1"/>
    <property type="molecule type" value="Genomic_DNA"/>
</dbReference>
<evidence type="ECO:0000256" key="4">
    <source>
        <dbReference type="ARBA" id="ARBA00049194"/>
    </source>
</evidence>
<feature type="domain" description="Aldehyde dehydrogenase" evidence="8">
    <location>
        <begin position="63"/>
        <end position="525"/>
    </location>
</feature>
<feature type="active site" evidence="5">
    <location>
        <position position="293"/>
    </location>
</feature>
<dbReference type="InterPro" id="IPR016162">
    <property type="entry name" value="Ald_DH_N"/>
</dbReference>
<sequence>MKYIGKARFQKEKREEDNRSGPSHQIYSTKVCTKVSLSSIPNWTAMPPPYPEILKVRYSSDDSSLQFPVHNPATGEVITNLQAGTPAQVDAAVRAAQKAYDNDWRWRSPADRSAFLFKCADALEPHKDELAELLCLENGKPKQDALSFDISFLVNIFRFFASICDKLPGEFHQRGSVNATVIYEPFGVCAGILPFNWPPIHFGGKTAPALAAGNVMIIKPGEQAPLTVLRMCEIISQVLPPDVIQVVPGLGPEVPTALIKHDLVKMVSFTGSTVAGAKVAETAAKTVTPVVLELGGKNAFVVFDDVENLDRAVGYALEGAFFNKGEACTASSRILVQKGVYNQFCDKLATGVKKLKSGNGLDPTTHLGPQVSKAQQERVLGYLQKAKDLEKEGKVKIAAQGQLPDDPACKNGFFVPPTLITDVKRDMVIAQEEMFGVLVTVTPFETEDEAIDIVNESRYGLTSIVFSQNSDRCWRFSKKVDVGLVYVNNYFRNILGIPFGGAKETGYGREHSIDTLKEWCRAKVITQPSGFGEIPSWRAVKEVLGA</sequence>
<dbReference type="PROSITE" id="PS00687">
    <property type="entry name" value="ALDEHYDE_DEHYDR_GLU"/>
    <property type="match status" value="1"/>
</dbReference>
<organism evidence="9 10">
    <name type="scientific">Fonsecaea multimorphosa CBS 102226</name>
    <dbReference type="NCBI Taxonomy" id="1442371"/>
    <lineage>
        <taxon>Eukaryota</taxon>
        <taxon>Fungi</taxon>
        <taxon>Dikarya</taxon>
        <taxon>Ascomycota</taxon>
        <taxon>Pezizomycotina</taxon>
        <taxon>Eurotiomycetes</taxon>
        <taxon>Chaetothyriomycetidae</taxon>
        <taxon>Chaetothyriales</taxon>
        <taxon>Herpotrichiellaceae</taxon>
        <taxon>Fonsecaea</taxon>
    </lineage>
</organism>
<evidence type="ECO:0000256" key="7">
    <source>
        <dbReference type="SAM" id="MobiDB-lite"/>
    </source>
</evidence>
<dbReference type="RefSeq" id="XP_016627530.1">
    <property type="nucleotide sequence ID" value="XM_016781318.1"/>
</dbReference>
<name>A0A0D2JJR1_9EURO</name>
<dbReference type="SUPFAM" id="SSF53720">
    <property type="entry name" value="ALDH-like"/>
    <property type="match status" value="1"/>
</dbReference>
<dbReference type="InterPro" id="IPR016163">
    <property type="entry name" value="Ald_DH_C"/>
</dbReference>
<evidence type="ECO:0000256" key="2">
    <source>
        <dbReference type="ARBA" id="ARBA00023002"/>
    </source>
</evidence>
<dbReference type="AlphaFoldDB" id="A0A0D2JJR1"/>
<evidence type="ECO:0000256" key="1">
    <source>
        <dbReference type="ARBA" id="ARBA00009986"/>
    </source>
</evidence>
<keyword evidence="2 6" id="KW-0560">Oxidoreductase</keyword>
<dbReference type="GeneID" id="27716572"/>
<dbReference type="CDD" id="cd07078">
    <property type="entry name" value="ALDH"/>
    <property type="match status" value="1"/>
</dbReference>
<protein>
    <recommendedName>
        <fullName evidence="3">aldehyde dehydrogenase (NAD(+))</fullName>
        <ecNumber evidence="3">1.2.1.3</ecNumber>
    </recommendedName>
</protein>
<dbReference type="Gene3D" id="3.40.605.10">
    <property type="entry name" value="Aldehyde Dehydrogenase, Chain A, domain 1"/>
    <property type="match status" value="1"/>
</dbReference>
<evidence type="ECO:0000256" key="5">
    <source>
        <dbReference type="PROSITE-ProRule" id="PRU10007"/>
    </source>
</evidence>
<keyword evidence="10" id="KW-1185">Reference proteome</keyword>
<reference evidence="9 10" key="1">
    <citation type="submission" date="2015-01" db="EMBL/GenBank/DDBJ databases">
        <title>The Genome Sequence of Fonsecaea multimorphosa CBS 102226.</title>
        <authorList>
            <consortium name="The Broad Institute Genomics Platform"/>
            <person name="Cuomo C."/>
            <person name="de Hoog S."/>
            <person name="Gorbushina A."/>
            <person name="Stielow B."/>
            <person name="Teixiera M."/>
            <person name="Abouelleil A."/>
            <person name="Chapman S.B."/>
            <person name="Priest M."/>
            <person name="Young S.K."/>
            <person name="Wortman J."/>
            <person name="Nusbaum C."/>
            <person name="Birren B."/>
        </authorList>
    </citation>
    <scope>NUCLEOTIDE SEQUENCE [LARGE SCALE GENOMIC DNA]</scope>
    <source>
        <strain evidence="9 10">CBS 102226</strain>
    </source>
</reference>
<dbReference type="PANTHER" id="PTHR11699">
    <property type="entry name" value="ALDEHYDE DEHYDROGENASE-RELATED"/>
    <property type="match status" value="1"/>
</dbReference>
<feature type="compositionally biased region" description="Basic and acidic residues" evidence="7">
    <location>
        <begin position="9"/>
        <end position="19"/>
    </location>
</feature>
<gene>
    <name evidence="9" type="ORF">Z520_10826</name>
</gene>
<dbReference type="GO" id="GO:0004029">
    <property type="term" value="F:aldehyde dehydrogenase (NAD+) activity"/>
    <property type="evidence" value="ECO:0007669"/>
    <property type="project" value="UniProtKB-EC"/>
</dbReference>
<evidence type="ECO:0000256" key="6">
    <source>
        <dbReference type="RuleBase" id="RU003345"/>
    </source>
</evidence>
<dbReference type="InterPro" id="IPR029510">
    <property type="entry name" value="Ald_DH_CS_GLU"/>
</dbReference>
<feature type="region of interest" description="Disordered" evidence="7">
    <location>
        <begin position="1"/>
        <end position="25"/>
    </location>
</feature>